<comment type="caution">
    <text evidence="13">The sequence shown here is derived from an EMBL/GenBank/DDBJ whole genome shotgun (WGS) entry which is preliminary data.</text>
</comment>
<evidence type="ECO:0000256" key="5">
    <source>
        <dbReference type="ARBA" id="ARBA00022502"/>
    </source>
</evidence>
<dbReference type="PANTHER" id="PTHR28533">
    <property type="entry name" value="PROTEIN PBN1"/>
    <property type="match status" value="1"/>
</dbReference>
<keyword evidence="8 11" id="KW-1133">Transmembrane helix</keyword>
<dbReference type="PANTHER" id="PTHR28533:SF1">
    <property type="entry name" value="PROTEIN PBN1"/>
    <property type="match status" value="1"/>
</dbReference>
<dbReference type="SMART" id="SM00780">
    <property type="entry name" value="PIG-X"/>
    <property type="match status" value="1"/>
</dbReference>
<dbReference type="InterPro" id="IPR013233">
    <property type="entry name" value="PIG-X/PBN1"/>
</dbReference>
<name>A0ABR0LEH2_9PEZI</name>
<gene>
    <name evidence="13" type="primary">PBN1</name>
    <name evidence="13" type="ORF">LTR32_000951</name>
</gene>
<evidence type="ECO:0000256" key="7">
    <source>
        <dbReference type="ARBA" id="ARBA00022824"/>
    </source>
</evidence>
<evidence type="ECO:0000313" key="14">
    <source>
        <dbReference type="Proteomes" id="UP001308179"/>
    </source>
</evidence>
<feature type="region of interest" description="Disordered" evidence="12">
    <location>
        <begin position="439"/>
        <end position="464"/>
    </location>
</feature>
<evidence type="ECO:0000256" key="4">
    <source>
        <dbReference type="ARBA" id="ARBA00020410"/>
    </source>
</evidence>
<comment type="subcellular location">
    <subcellularLocation>
        <location evidence="11">Endoplasmic reticulum membrane</location>
        <topology evidence="11">Single-pass membrane protein</topology>
    </subcellularLocation>
    <subcellularLocation>
        <location evidence="1">Endoplasmic reticulum membrane</location>
        <topology evidence="1">Single-pass type III membrane protein</topology>
    </subcellularLocation>
</comment>
<dbReference type="EMBL" id="JAVRRR010000032">
    <property type="protein sequence ID" value="KAK5147622.1"/>
    <property type="molecule type" value="Genomic_DNA"/>
</dbReference>
<comment type="similarity">
    <text evidence="3 11">Belongs to the PIGX family.</text>
</comment>
<keyword evidence="6 11" id="KW-0812">Transmembrane</keyword>
<evidence type="ECO:0000256" key="9">
    <source>
        <dbReference type="ARBA" id="ARBA00023136"/>
    </source>
</evidence>
<organism evidence="13 14">
    <name type="scientific">Rachicladosporium monterosium</name>
    <dbReference type="NCBI Taxonomy" id="1507873"/>
    <lineage>
        <taxon>Eukaryota</taxon>
        <taxon>Fungi</taxon>
        <taxon>Dikarya</taxon>
        <taxon>Ascomycota</taxon>
        <taxon>Pezizomycotina</taxon>
        <taxon>Dothideomycetes</taxon>
        <taxon>Dothideomycetidae</taxon>
        <taxon>Cladosporiales</taxon>
        <taxon>Cladosporiaceae</taxon>
        <taxon>Rachicladosporium</taxon>
    </lineage>
</organism>
<evidence type="ECO:0000256" key="10">
    <source>
        <dbReference type="ARBA" id="ARBA00023180"/>
    </source>
</evidence>
<comment type="pathway">
    <text evidence="2 11">Glycolipid biosynthesis; glycosylphosphatidylinositol-anchor biosynthesis.</text>
</comment>
<keyword evidence="13" id="KW-0378">Hydrolase</keyword>
<evidence type="ECO:0000256" key="3">
    <source>
        <dbReference type="ARBA" id="ARBA00010345"/>
    </source>
</evidence>
<evidence type="ECO:0000256" key="2">
    <source>
        <dbReference type="ARBA" id="ARBA00004687"/>
    </source>
</evidence>
<feature type="transmembrane region" description="Helical" evidence="11">
    <location>
        <begin position="537"/>
        <end position="561"/>
    </location>
</feature>
<dbReference type="Proteomes" id="UP001308179">
    <property type="component" value="Unassembled WGS sequence"/>
</dbReference>
<protein>
    <recommendedName>
        <fullName evidence="4 11">Protein PBN1</fullName>
    </recommendedName>
</protein>
<reference evidence="13 14" key="1">
    <citation type="submission" date="2023-08" db="EMBL/GenBank/DDBJ databases">
        <title>Black Yeasts Isolated from many extreme environments.</title>
        <authorList>
            <person name="Coleine C."/>
            <person name="Stajich J.E."/>
            <person name="Selbmann L."/>
        </authorList>
    </citation>
    <scope>NUCLEOTIDE SEQUENCE [LARGE SCALE GENOMIC DNA]</scope>
    <source>
        <strain evidence="13 14">CCFEE 5386</strain>
    </source>
</reference>
<evidence type="ECO:0000256" key="6">
    <source>
        <dbReference type="ARBA" id="ARBA00022692"/>
    </source>
</evidence>
<keyword evidence="7 11" id="KW-0256">Endoplasmic reticulum</keyword>
<keyword evidence="13" id="KW-0645">Protease</keyword>
<dbReference type="Pfam" id="PF08320">
    <property type="entry name" value="PIG-X"/>
    <property type="match status" value="1"/>
</dbReference>
<evidence type="ECO:0000256" key="8">
    <source>
        <dbReference type="ARBA" id="ARBA00022989"/>
    </source>
</evidence>
<keyword evidence="9 11" id="KW-0472">Membrane</keyword>
<keyword evidence="5 11" id="KW-0337">GPI-anchor biosynthesis</keyword>
<evidence type="ECO:0000313" key="13">
    <source>
        <dbReference type="EMBL" id="KAK5147622.1"/>
    </source>
</evidence>
<evidence type="ECO:0000256" key="12">
    <source>
        <dbReference type="SAM" id="MobiDB-lite"/>
    </source>
</evidence>
<dbReference type="GO" id="GO:0006508">
    <property type="term" value="P:proteolysis"/>
    <property type="evidence" value="ECO:0007669"/>
    <property type="project" value="UniProtKB-KW"/>
</dbReference>
<evidence type="ECO:0000256" key="1">
    <source>
        <dbReference type="ARBA" id="ARBA00004643"/>
    </source>
</evidence>
<dbReference type="GO" id="GO:0008233">
    <property type="term" value="F:peptidase activity"/>
    <property type="evidence" value="ECO:0007669"/>
    <property type="project" value="UniProtKB-KW"/>
</dbReference>
<keyword evidence="10" id="KW-0325">Glycoprotein</keyword>
<evidence type="ECO:0000256" key="11">
    <source>
        <dbReference type="RuleBase" id="RU366056"/>
    </source>
</evidence>
<accession>A0ABR0LEH2</accession>
<proteinExistence type="inferred from homology"/>
<dbReference type="InterPro" id="IPR042322">
    <property type="entry name" value="Pbn1"/>
</dbReference>
<keyword evidence="14" id="KW-1185">Reference proteome</keyword>
<comment type="function">
    <text evidence="11">Required for proper folding and/or the stability of a subset of proteins in the endoplasmic reticulum. Component of glycosylphosphatidylinositol-mannosyltransferase 1 which transfers the first of the 4 mannoses in the GPI-anchor precursors during GPI-anchor biosynthesis. Probably acts by stabilizing the mannosyltransferase GPI14.</text>
</comment>
<sequence>MKLRRSLSWIGPIAAVVRQAICPDDIGEKAYKKNIFFQRKSKMKQRITYLLPEGSTLTPDDIVLSENGVNVSTAEPPAIEKRVTAGLSELPTELRDVFHNIHELHIRYTSRMNCEGSSPLVSRLPPGLHVLFTRRRSDSEVNLCPILHTIFSPTLRCHTTSTSFSSPPILSERFAHSSSLQYFHRLPKLLHFQGWLARTFCPGVFRGPCPNEVASLSYASYIDIDFDAISHAVTLTAVWRQGITAQAARTPARLWREGDGLEVGVLVPEQADEPEELKLGGFLTVVGEDETPGGTLFSFPSRHHPLPPSTPATFKTSFQQPTGLHPKLGISLPRQYLAPPKDDGSCALHAYLTLPSALFLDRYQLDDAALLTEHNLKALRSLSGEQDLEAPDWVVERWGSAALIELASPLLPSTNRTTLADRREAPDWTATIPLHLRYLQAPTPPTSPPTPKKRRETNDSSSYIDLPIPHPILFWACSAQEGLKMSTNPFDRVNLGYDGLFGPKTMFYHVPPSASTEASATGLLEEVLRVPVLDARWGAWVQVGTLVAVVVGFAWVCLGLFRGMGRGKVKGGEKSRRVRDVSEASVKKD</sequence>